<evidence type="ECO:0000256" key="1">
    <source>
        <dbReference type="SAM" id="MobiDB-lite"/>
    </source>
</evidence>
<protein>
    <submittedName>
        <fullName evidence="3">Endonuclease/exonuclease/phosphatase family protein</fullName>
    </submittedName>
</protein>
<organism evidence="3 5">
    <name type="scientific">Brevibacillus composti</name>
    <dbReference type="NCBI Taxonomy" id="2796470"/>
    <lineage>
        <taxon>Bacteria</taxon>
        <taxon>Bacillati</taxon>
        <taxon>Bacillota</taxon>
        <taxon>Bacilli</taxon>
        <taxon>Bacillales</taxon>
        <taxon>Paenibacillaceae</taxon>
        <taxon>Brevibacillus</taxon>
    </lineage>
</organism>
<dbReference type="PANTHER" id="PTHR14859">
    <property type="entry name" value="CALCOFLUOR WHITE HYPERSENSITIVE PROTEIN PRECURSOR"/>
    <property type="match status" value="1"/>
</dbReference>
<dbReference type="InterPro" id="IPR051916">
    <property type="entry name" value="GPI-anchor_lipid_remodeler"/>
</dbReference>
<evidence type="ECO:0000259" key="2">
    <source>
        <dbReference type="Pfam" id="PF03372"/>
    </source>
</evidence>
<feature type="domain" description="Endonuclease/exonuclease/phosphatase" evidence="2">
    <location>
        <begin position="44"/>
        <end position="259"/>
    </location>
</feature>
<dbReference type="SUPFAM" id="SSF56219">
    <property type="entry name" value="DNase I-like"/>
    <property type="match status" value="1"/>
</dbReference>
<gene>
    <name evidence="3" type="ORF">JD108_06620</name>
    <name evidence="4" type="ORF">KDJ56_06300</name>
</gene>
<feature type="compositionally biased region" description="Basic and acidic residues" evidence="1">
    <location>
        <begin position="270"/>
        <end position="281"/>
    </location>
</feature>
<dbReference type="Proteomes" id="UP000677234">
    <property type="component" value="Chromosome"/>
</dbReference>
<dbReference type="Proteomes" id="UP000595847">
    <property type="component" value="Chromosome"/>
</dbReference>
<name>A0A7T5EMW6_9BACL</name>
<sequence length="297" mass="32380">MKRAFVSLTFLIVSLLPPRGVEVSNLFAGEGFSLGNNDPVMRIVTYNIRGCRDEAGHADPAAVAAELAGLQADIIALQEVDNGLPRSGFQHQVKRIAGMLGMNYAYGPSLNLIVGTYGNAVLSTYPIQSARMVMLPSELEPRSVLKVTLKRNGQPFDVYTTHFGLHHEERVKQSEFLAKQLREDSGTHAILAGDFNTTPDDLILDGLRTLFRDPLHERGQRLITLSGKTGGGKEIDRILLSPRLILIDAAAPRVGKSDHYPVVLTVEVPPPDRTRGPEKIGPDASGGLRMSLPSMRE</sequence>
<evidence type="ECO:0000313" key="4">
    <source>
        <dbReference type="EMBL" id="QUO42599.1"/>
    </source>
</evidence>
<proteinExistence type="predicted"/>
<reference evidence="4" key="2">
    <citation type="submission" date="2021-04" db="EMBL/GenBank/DDBJ databases">
        <title>Brevibacillus composti FJAT-54423, complete genome.</title>
        <authorList>
            <person name="Tang R."/>
        </authorList>
    </citation>
    <scope>NUCLEOTIDE SEQUENCE</scope>
    <source>
        <strain evidence="4">FJAT-54424</strain>
    </source>
</reference>
<evidence type="ECO:0000313" key="3">
    <source>
        <dbReference type="EMBL" id="QQE75573.1"/>
    </source>
</evidence>
<dbReference type="EMBL" id="CP073708">
    <property type="protein sequence ID" value="QUO42599.1"/>
    <property type="molecule type" value="Genomic_DNA"/>
</dbReference>
<reference evidence="3 5" key="1">
    <citation type="submission" date="2020-12" db="EMBL/GenBank/DDBJ databases">
        <title>strain FJAT-54423T represents a novel species of the genus Brevibacillus.</title>
        <authorList>
            <person name="Tang R."/>
        </authorList>
    </citation>
    <scope>NUCLEOTIDE SEQUENCE [LARGE SCALE GENOMIC DNA]</scope>
    <source>
        <strain evidence="3 5">FJAT-54423</strain>
    </source>
</reference>
<keyword evidence="3" id="KW-0269">Exonuclease</keyword>
<dbReference type="GO" id="GO:0004519">
    <property type="term" value="F:endonuclease activity"/>
    <property type="evidence" value="ECO:0007669"/>
    <property type="project" value="UniProtKB-KW"/>
</dbReference>
<dbReference type="RefSeq" id="WP_198829094.1">
    <property type="nucleotide sequence ID" value="NZ_CP066308.1"/>
</dbReference>
<dbReference type="GO" id="GO:0004527">
    <property type="term" value="F:exonuclease activity"/>
    <property type="evidence" value="ECO:0007669"/>
    <property type="project" value="UniProtKB-KW"/>
</dbReference>
<dbReference type="EMBL" id="CP066308">
    <property type="protein sequence ID" value="QQE75573.1"/>
    <property type="molecule type" value="Genomic_DNA"/>
</dbReference>
<dbReference type="AlphaFoldDB" id="A0A7T5EMW6"/>
<evidence type="ECO:0000313" key="6">
    <source>
        <dbReference type="Proteomes" id="UP000677234"/>
    </source>
</evidence>
<evidence type="ECO:0000313" key="5">
    <source>
        <dbReference type="Proteomes" id="UP000595847"/>
    </source>
</evidence>
<dbReference type="PANTHER" id="PTHR14859:SF1">
    <property type="entry name" value="PGAP2-INTERACTING PROTEIN"/>
    <property type="match status" value="1"/>
</dbReference>
<keyword evidence="3" id="KW-0378">Hydrolase</keyword>
<keyword evidence="3" id="KW-0255">Endonuclease</keyword>
<dbReference type="GO" id="GO:0016020">
    <property type="term" value="C:membrane"/>
    <property type="evidence" value="ECO:0007669"/>
    <property type="project" value="GOC"/>
</dbReference>
<dbReference type="Pfam" id="PF03372">
    <property type="entry name" value="Exo_endo_phos"/>
    <property type="match status" value="1"/>
</dbReference>
<keyword evidence="3" id="KW-0540">Nuclease</keyword>
<dbReference type="InterPro" id="IPR036691">
    <property type="entry name" value="Endo/exonu/phosph_ase_sf"/>
</dbReference>
<accession>A0A7T5EMW6</accession>
<dbReference type="Gene3D" id="3.60.10.10">
    <property type="entry name" value="Endonuclease/exonuclease/phosphatase"/>
    <property type="match status" value="1"/>
</dbReference>
<keyword evidence="6" id="KW-1185">Reference proteome</keyword>
<dbReference type="KEGG" id="bcop:JD108_06620"/>
<dbReference type="GO" id="GO:0006506">
    <property type="term" value="P:GPI anchor biosynthetic process"/>
    <property type="evidence" value="ECO:0007669"/>
    <property type="project" value="TreeGrafter"/>
</dbReference>
<feature type="region of interest" description="Disordered" evidence="1">
    <location>
        <begin position="267"/>
        <end position="297"/>
    </location>
</feature>
<dbReference type="InterPro" id="IPR005135">
    <property type="entry name" value="Endo/exonuclease/phosphatase"/>
</dbReference>